<evidence type="ECO:0000256" key="1">
    <source>
        <dbReference type="SAM" id="MobiDB-lite"/>
    </source>
</evidence>
<organism evidence="2">
    <name type="scientific">freshwater metagenome</name>
    <dbReference type="NCBI Taxonomy" id="449393"/>
    <lineage>
        <taxon>unclassified sequences</taxon>
        <taxon>metagenomes</taxon>
        <taxon>ecological metagenomes</taxon>
    </lineage>
</organism>
<proteinExistence type="predicted"/>
<accession>A0A6J6P9L4</accession>
<feature type="compositionally biased region" description="Basic and acidic residues" evidence="1">
    <location>
        <begin position="70"/>
        <end position="85"/>
    </location>
</feature>
<evidence type="ECO:0000313" key="2">
    <source>
        <dbReference type="EMBL" id="CAB4695202.1"/>
    </source>
</evidence>
<protein>
    <submittedName>
        <fullName evidence="2">Unannotated protein</fullName>
    </submittedName>
</protein>
<reference evidence="2" key="1">
    <citation type="submission" date="2020-05" db="EMBL/GenBank/DDBJ databases">
        <authorList>
            <person name="Chiriac C."/>
            <person name="Salcher M."/>
            <person name="Ghai R."/>
            <person name="Kavagutti S V."/>
        </authorList>
    </citation>
    <scope>NUCLEOTIDE SEQUENCE</scope>
</reference>
<feature type="region of interest" description="Disordered" evidence="1">
    <location>
        <begin position="53"/>
        <end position="109"/>
    </location>
</feature>
<feature type="compositionally biased region" description="Polar residues" evidence="1">
    <location>
        <begin position="87"/>
        <end position="102"/>
    </location>
</feature>
<name>A0A6J6P9L4_9ZZZZ</name>
<feature type="compositionally biased region" description="Polar residues" evidence="1">
    <location>
        <begin position="53"/>
        <end position="64"/>
    </location>
</feature>
<gene>
    <name evidence="2" type="ORF">UFOPK2366_00964</name>
</gene>
<sequence length="160" mass="17599">MLALRHGNTGATAIKNSSEIPNGMERRSKYGAPTLIVRFCSASTISGNKVPSNTTNAKTVNTTLFAKKAPSRDSGESMEPGDRNRSPRQAMSPSDTTTMTPKNESKYGPIEPLLNACTLLITPERVRNVPKMVSANVETNNVRFHTRNMPRRSCTNTEWM</sequence>
<dbReference type="EMBL" id="CAEZXM010000164">
    <property type="protein sequence ID" value="CAB4695202.1"/>
    <property type="molecule type" value="Genomic_DNA"/>
</dbReference>
<dbReference type="AlphaFoldDB" id="A0A6J6P9L4"/>